<evidence type="ECO:0000313" key="3">
    <source>
        <dbReference type="Proteomes" id="UP000789901"/>
    </source>
</evidence>
<accession>A0ABN7UFI3</accession>
<keyword evidence="1" id="KW-0472">Membrane</keyword>
<evidence type="ECO:0000256" key="1">
    <source>
        <dbReference type="SAM" id="Phobius"/>
    </source>
</evidence>
<keyword evidence="3" id="KW-1185">Reference proteome</keyword>
<comment type="caution">
    <text evidence="2">The sequence shown here is derived from an EMBL/GenBank/DDBJ whole genome shotgun (WGS) entry which is preliminary data.</text>
</comment>
<reference evidence="2 3" key="1">
    <citation type="submission" date="2021-06" db="EMBL/GenBank/DDBJ databases">
        <authorList>
            <person name="Kallberg Y."/>
            <person name="Tangrot J."/>
            <person name="Rosling A."/>
        </authorList>
    </citation>
    <scope>NUCLEOTIDE SEQUENCE [LARGE SCALE GENOMIC DNA]</scope>
    <source>
        <strain evidence="2 3">120-4 pot B 10/14</strain>
    </source>
</reference>
<dbReference type="EMBL" id="CAJVQB010002687">
    <property type="protein sequence ID" value="CAG8583932.1"/>
    <property type="molecule type" value="Genomic_DNA"/>
</dbReference>
<gene>
    <name evidence="2" type="ORF">GMARGA_LOCUS6083</name>
</gene>
<sequence length="51" mass="5880">MANFWGMLQRACLCEEHALSLGLIKIWVLPEFGVICPIIILVWNNRIFHGI</sequence>
<keyword evidence="1" id="KW-0812">Transmembrane</keyword>
<feature type="transmembrane region" description="Helical" evidence="1">
    <location>
        <begin position="26"/>
        <end position="43"/>
    </location>
</feature>
<proteinExistence type="predicted"/>
<keyword evidence="1" id="KW-1133">Transmembrane helix</keyword>
<name>A0ABN7UFI3_GIGMA</name>
<dbReference type="Proteomes" id="UP000789901">
    <property type="component" value="Unassembled WGS sequence"/>
</dbReference>
<evidence type="ECO:0000313" key="2">
    <source>
        <dbReference type="EMBL" id="CAG8583932.1"/>
    </source>
</evidence>
<protein>
    <submittedName>
        <fullName evidence="2">42774_t:CDS:1</fullName>
    </submittedName>
</protein>
<organism evidence="2 3">
    <name type="scientific">Gigaspora margarita</name>
    <dbReference type="NCBI Taxonomy" id="4874"/>
    <lineage>
        <taxon>Eukaryota</taxon>
        <taxon>Fungi</taxon>
        <taxon>Fungi incertae sedis</taxon>
        <taxon>Mucoromycota</taxon>
        <taxon>Glomeromycotina</taxon>
        <taxon>Glomeromycetes</taxon>
        <taxon>Diversisporales</taxon>
        <taxon>Gigasporaceae</taxon>
        <taxon>Gigaspora</taxon>
    </lineage>
</organism>